<protein>
    <submittedName>
        <fullName evidence="1">Uncharacterized protein</fullName>
    </submittedName>
</protein>
<accession>A0A4P2QBI6</accession>
<dbReference type="Proteomes" id="UP000295781">
    <property type="component" value="Chromosome"/>
</dbReference>
<dbReference type="AlphaFoldDB" id="A0A4P2QBI6"/>
<dbReference type="RefSeq" id="WP_129355023.1">
    <property type="nucleotide sequence ID" value="NZ_CP012670.1"/>
</dbReference>
<proteinExistence type="predicted"/>
<evidence type="ECO:0000313" key="1">
    <source>
        <dbReference type="EMBL" id="AUX27025.1"/>
    </source>
</evidence>
<reference evidence="1 2" key="1">
    <citation type="submission" date="2015-09" db="EMBL/GenBank/DDBJ databases">
        <title>Sorangium comparison.</title>
        <authorList>
            <person name="Zaburannyi N."/>
            <person name="Bunk B."/>
            <person name="Overmann J."/>
            <person name="Mueller R."/>
        </authorList>
    </citation>
    <scope>NUCLEOTIDE SEQUENCE [LARGE SCALE GENOMIC DNA]</scope>
    <source>
        <strain evidence="1 2">So ceGT47</strain>
    </source>
</reference>
<dbReference type="EMBL" id="CP012670">
    <property type="protein sequence ID" value="AUX27025.1"/>
    <property type="molecule type" value="Genomic_DNA"/>
</dbReference>
<evidence type="ECO:0000313" key="2">
    <source>
        <dbReference type="Proteomes" id="UP000295781"/>
    </source>
</evidence>
<organism evidence="1 2">
    <name type="scientific">Sorangium cellulosum</name>
    <name type="common">Polyangium cellulosum</name>
    <dbReference type="NCBI Taxonomy" id="56"/>
    <lineage>
        <taxon>Bacteria</taxon>
        <taxon>Pseudomonadati</taxon>
        <taxon>Myxococcota</taxon>
        <taxon>Polyangia</taxon>
        <taxon>Polyangiales</taxon>
        <taxon>Polyangiaceae</taxon>
        <taxon>Sorangium</taxon>
    </lineage>
</organism>
<name>A0A4P2QBI6_SORCE</name>
<gene>
    <name evidence="1" type="ORF">SOCEGT47_075980</name>
</gene>
<sequence>MVSDATTIVLAEAARVVPVDGTYESAMVSAMTARLQSFAEIESFAEIVQMTKVSARTTRPPIRGKAKGSPSG</sequence>